<protein>
    <submittedName>
        <fullName evidence="2">Uncharacterized protein</fullName>
    </submittedName>
</protein>
<dbReference type="EMBL" id="LAVV01015492">
    <property type="protein sequence ID" value="KNZ43848.1"/>
    <property type="molecule type" value="Genomic_DNA"/>
</dbReference>
<feature type="compositionally biased region" description="Basic residues" evidence="1">
    <location>
        <begin position="311"/>
        <end position="332"/>
    </location>
</feature>
<sequence length="407" mass="43616">MVVGFSSGFDQRYSSFLNIAATNSAMLDWTLDSHPALSSNPSDGEQQQQQQTSPRTLDSSHVPIILRYSFQTLATLKPPNLCDLIEEAALEFHLDPKSIYLAILINQCPVKISLSLYRRIAPLSTIHVQLNTPCPIFATLPPHSEAIPCSDLNIITGSNSTHNTPATAPTASCTTTTAAASCNSTQSQNEQQVISDLLSHFTAVSTNPFFAPVDVPLTGCSSPPPIVSLLSPASINGLDSLHLSKEKEKEAAPFRPSSSSTTSSAAAPPAGPSASAVASGSTSTTHLNQTTATKTSKKRFLINSLANTNTSHHHHPHQPHQQPHHQQQRARKTYGQEQEAHEGRRTKFPFLAKRQAASQGSPSSTTGMSITDSSDPDHSPRPSATITHHPVSNVHPSSDLLSPDLFK</sequence>
<accession>A0A0L6U5S1</accession>
<feature type="region of interest" description="Disordered" evidence="1">
    <location>
        <begin position="246"/>
        <end position="407"/>
    </location>
</feature>
<comment type="caution">
    <text evidence="2">The sequence shown here is derived from an EMBL/GenBank/DDBJ whole genome shotgun (WGS) entry which is preliminary data.</text>
</comment>
<reference evidence="2 3" key="1">
    <citation type="submission" date="2015-08" db="EMBL/GenBank/DDBJ databases">
        <title>Next Generation Sequencing and Analysis of the Genome of Puccinia sorghi L Schw, the Causal Agent of Maize Common Rust.</title>
        <authorList>
            <person name="Rochi L."/>
            <person name="Burguener G."/>
            <person name="Darino M."/>
            <person name="Turjanski A."/>
            <person name="Kreff E."/>
            <person name="Dieguez M.J."/>
            <person name="Sacco F."/>
        </authorList>
    </citation>
    <scope>NUCLEOTIDE SEQUENCE [LARGE SCALE GENOMIC DNA]</scope>
    <source>
        <strain evidence="2 3">RO10H11247</strain>
    </source>
</reference>
<name>A0A0L6U5S1_9BASI</name>
<feature type="compositionally biased region" description="Low complexity" evidence="1">
    <location>
        <begin position="253"/>
        <end position="285"/>
    </location>
</feature>
<feature type="compositionally biased region" description="Polar residues" evidence="1">
    <location>
        <begin position="356"/>
        <end position="371"/>
    </location>
</feature>
<dbReference type="OrthoDB" id="2503691at2759"/>
<gene>
    <name evidence="2" type="ORF">VP01_97g5</name>
</gene>
<dbReference type="VEuPathDB" id="FungiDB:VP01_97g5"/>
<evidence type="ECO:0000313" key="3">
    <source>
        <dbReference type="Proteomes" id="UP000037035"/>
    </source>
</evidence>
<evidence type="ECO:0000256" key="1">
    <source>
        <dbReference type="SAM" id="MobiDB-lite"/>
    </source>
</evidence>
<keyword evidence="3" id="KW-1185">Reference proteome</keyword>
<dbReference type="Proteomes" id="UP000037035">
    <property type="component" value="Unassembled WGS sequence"/>
</dbReference>
<dbReference type="AlphaFoldDB" id="A0A0L6U5S1"/>
<organism evidence="2 3">
    <name type="scientific">Puccinia sorghi</name>
    <dbReference type="NCBI Taxonomy" id="27349"/>
    <lineage>
        <taxon>Eukaryota</taxon>
        <taxon>Fungi</taxon>
        <taxon>Dikarya</taxon>
        <taxon>Basidiomycota</taxon>
        <taxon>Pucciniomycotina</taxon>
        <taxon>Pucciniomycetes</taxon>
        <taxon>Pucciniales</taxon>
        <taxon>Pucciniaceae</taxon>
        <taxon>Puccinia</taxon>
    </lineage>
</organism>
<evidence type="ECO:0000313" key="2">
    <source>
        <dbReference type="EMBL" id="KNZ43848.1"/>
    </source>
</evidence>
<feature type="region of interest" description="Disordered" evidence="1">
    <location>
        <begin position="37"/>
        <end position="58"/>
    </location>
</feature>
<proteinExistence type="predicted"/>